<evidence type="ECO:0000256" key="1">
    <source>
        <dbReference type="ARBA" id="ARBA00004123"/>
    </source>
</evidence>
<protein>
    <recommendedName>
        <fullName evidence="6">NudC domain-containing protein 1</fullName>
    </recommendedName>
</protein>
<dbReference type="VEuPathDB" id="FungiDB:H257_06532"/>
<keyword evidence="4" id="KW-0539">Nucleus</keyword>
<accession>W4GKI1</accession>
<evidence type="ECO:0000313" key="5">
    <source>
        <dbReference type="EMBL" id="ETV80167.1"/>
    </source>
</evidence>
<evidence type="ECO:0008006" key="6">
    <source>
        <dbReference type="Google" id="ProtNLM"/>
    </source>
</evidence>
<proteinExistence type="predicted"/>
<dbReference type="AlphaFoldDB" id="W4GKI1"/>
<organism evidence="5">
    <name type="scientific">Aphanomyces astaci</name>
    <name type="common">Crayfish plague agent</name>
    <dbReference type="NCBI Taxonomy" id="112090"/>
    <lineage>
        <taxon>Eukaryota</taxon>
        <taxon>Sar</taxon>
        <taxon>Stramenopiles</taxon>
        <taxon>Oomycota</taxon>
        <taxon>Saprolegniomycetes</taxon>
        <taxon>Saprolegniales</taxon>
        <taxon>Verrucalvaceae</taxon>
        <taxon>Aphanomyces</taxon>
    </lineage>
</organism>
<evidence type="ECO:0000256" key="4">
    <source>
        <dbReference type="ARBA" id="ARBA00023242"/>
    </source>
</evidence>
<dbReference type="EMBL" id="KI913126">
    <property type="protein sequence ID" value="ETV80167.1"/>
    <property type="molecule type" value="Genomic_DNA"/>
</dbReference>
<dbReference type="InterPro" id="IPR037895">
    <property type="entry name" value="NUDCD1"/>
</dbReference>
<dbReference type="GO" id="GO:0005634">
    <property type="term" value="C:nucleus"/>
    <property type="evidence" value="ECO:0007669"/>
    <property type="project" value="UniProtKB-SubCell"/>
</dbReference>
<sequence length="499" mass="54613">MEINKEAVDDSFENYALSLEGKTAVDVNLRAPLLLPLEAPSTATKEVWNSRVYHNCLARNPFVDDSLYYISRDGDLVQVQIPGQGKGAAQQTTLLTFPQLVSTPADKRLDNTSVRFVAAHMGVITDGTGEFIIFGFMHGHWSVLWSSTPLGPSTSLTLLQAHVTPNDESLHALVSSLDAATGTHTVYAFTVDLHAPHHHVHPTLVHEGGKAVKYAHFHGHQDIVFLVEGDHDLKVPVQSHPSHKRHHEIEGGGPVFKAPRAGLGFAGEVQNPDLPLPPLSHDDLTGTPLHDRFLASTTPYSSLDMPLHVAPPPSTALPPDTPLEIPTTDSMLGGYEECDDVDPNASAVLYAFHFGANVVTATFEIDCRRFSVLGPSSRYTDRLLFQYDVHGLVFRVESTPLALSLVHESTFPAFGYVQASKTHKKYMGFHPSGSLAVLADFEKRVYLYKGRPDAHQPKPHVRTSYLHELATDEAIYGLQFLGPCSVAVLTNTRVVCLNV</sequence>
<dbReference type="RefSeq" id="XP_009830091.1">
    <property type="nucleotide sequence ID" value="XM_009831789.1"/>
</dbReference>
<comment type="subcellular location">
    <subcellularLocation>
        <location evidence="2">Cytoplasm</location>
    </subcellularLocation>
    <subcellularLocation>
        <location evidence="1">Nucleus</location>
    </subcellularLocation>
</comment>
<keyword evidence="3" id="KW-0963">Cytoplasm</keyword>
<name>W4GKI1_APHAT</name>
<gene>
    <name evidence="5" type="ORF">H257_06532</name>
</gene>
<evidence type="ECO:0000256" key="2">
    <source>
        <dbReference type="ARBA" id="ARBA00004496"/>
    </source>
</evidence>
<dbReference type="STRING" id="112090.W4GKI1"/>
<dbReference type="PANTHER" id="PTHR21664:SF1">
    <property type="entry name" value="NUDC DOMAIN-CONTAINING PROTEIN 1"/>
    <property type="match status" value="1"/>
</dbReference>
<dbReference type="OrthoDB" id="2148490at2759"/>
<evidence type="ECO:0000256" key="3">
    <source>
        <dbReference type="ARBA" id="ARBA00022490"/>
    </source>
</evidence>
<dbReference type="GeneID" id="20808528"/>
<dbReference type="PANTHER" id="PTHR21664">
    <property type="entry name" value="CHRONIC MYELOGENOUS LEUKEMIA TUMOR ANTIGEN 66"/>
    <property type="match status" value="1"/>
</dbReference>
<reference evidence="5" key="1">
    <citation type="submission" date="2013-12" db="EMBL/GenBank/DDBJ databases">
        <title>The Genome Sequence of Aphanomyces astaci APO3.</title>
        <authorList>
            <consortium name="The Broad Institute Genomics Platform"/>
            <person name="Russ C."/>
            <person name="Tyler B."/>
            <person name="van West P."/>
            <person name="Dieguez-Uribeondo J."/>
            <person name="Young S.K."/>
            <person name="Zeng Q."/>
            <person name="Gargeya S."/>
            <person name="Fitzgerald M."/>
            <person name="Abouelleil A."/>
            <person name="Alvarado L."/>
            <person name="Chapman S.B."/>
            <person name="Gainer-Dewar J."/>
            <person name="Goldberg J."/>
            <person name="Griggs A."/>
            <person name="Gujja S."/>
            <person name="Hansen M."/>
            <person name="Howarth C."/>
            <person name="Imamovic A."/>
            <person name="Ireland A."/>
            <person name="Larimer J."/>
            <person name="McCowan C."/>
            <person name="Murphy C."/>
            <person name="Pearson M."/>
            <person name="Poon T.W."/>
            <person name="Priest M."/>
            <person name="Roberts A."/>
            <person name="Saif S."/>
            <person name="Shea T."/>
            <person name="Sykes S."/>
            <person name="Wortman J."/>
            <person name="Nusbaum C."/>
            <person name="Birren B."/>
        </authorList>
    </citation>
    <scope>NUCLEOTIDE SEQUENCE [LARGE SCALE GENOMIC DNA]</scope>
    <source>
        <strain evidence="5">APO3</strain>
    </source>
</reference>
<dbReference type="GO" id="GO:0005737">
    <property type="term" value="C:cytoplasm"/>
    <property type="evidence" value="ECO:0007669"/>
    <property type="project" value="UniProtKB-SubCell"/>
</dbReference>